<organism evidence="2">
    <name type="scientific">uncultured Dysgonomonas sp</name>
    <dbReference type="NCBI Taxonomy" id="206096"/>
    <lineage>
        <taxon>Bacteria</taxon>
        <taxon>Pseudomonadati</taxon>
        <taxon>Bacteroidota</taxon>
        <taxon>Bacteroidia</taxon>
        <taxon>Bacteroidales</taxon>
        <taxon>Dysgonomonadaceae</taxon>
        <taxon>Dysgonomonas</taxon>
        <taxon>environmental samples</taxon>
    </lineage>
</organism>
<sequence length="385" mass="41731">MKLQIYTSFLLSLFFVTITCQGQVTVGSTAKPEDFSSLQLNSSNGGLRLPQLSVGQRDALVIDGTSAGLIIYNETSKAIEYWDGLKWSMLGDTIRVYNGIHKDGDIVKLGGNLEKATMVNLNSKNLEFATGAGNPGGFSVNDTVFVVNGRIVGSKPSSYTINKSALKVKETGSKVSIENQLKVKVKNDSMLVRNDSVNIHGQLYYDNNKSDINGKVLISKASGVAFWGKLKPDLILGKTYLKGKIKKAGTGTSTVWVQNTSQNISGPCISDTLTLTPGKWLIFSKFATKTNYASQKMFTWSHIFIPGQTVPTATIGADVEDATSTSSPELTYLIDVSANTKICVVASSSNNQTWLVEEDGTGAAKVEFGEPYFFAIMIEDYNEDE</sequence>
<dbReference type="AlphaFoldDB" id="A0A212J1X9"/>
<dbReference type="EMBL" id="FLUM01000001">
    <property type="protein sequence ID" value="SBV93205.1"/>
    <property type="molecule type" value="Genomic_DNA"/>
</dbReference>
<feature type="chain" id="PRO_5012758557" evidence="1">
    <location>
        <begin position="23"/>
        <end position="385"/>
    </location>
</feature>
<proteinExistence type="predicted"/>
<evidence type="ECO:0000256" key="1">
    <source>
        <dbReference type="SAM" id="SignalP"/>
    </source>
</evidence>
<feature type="signal peptide" evidence="1">
    <location>
        <begin position="1"/>
        <end position="22"/>
    </location>
</feature>
<name>A0A212J1X9_9BACT</name>
<protein>
    <submittedName>
        <fullName evidence="2">Uncharacterized protein</fullName>
    </submittedName>
</protein>
<keyword evidence="1" id="KW-0732">Signal</keyword>
<accession>A0A212J1X9</accession>
<reference evidence="2" key="1">
    <citation type="submission" date="2016-04" db="EMBL/GenBank/DDBJ databases">
        <authorList>
            <person name="Evans L.H."/>
            <person name="Alamgir A."/>
            <person name="Owens N."/>
            <person name="Weber N.D."/>
            <person name="Virtaneva K."/>
            <person name="Barbian K."/>
            <person name="Babar A."/>
            <person name="Rosenke K."/>
        </authorList>
    </citation>
    <scope>NUCLEOTIDE SEQUENCE</scope>
    <source>
        <strain evidence="2">86-1</strain>
    </source>
</reference>
<gene>
    <name evidence="2" type="ORF">KL86DYS1_10806</name>
</gene>
<evidence type="ECO:0000313" key="2">
    <source>
        <dbReference type="EMBL" id="SBV93205.1"/>
    </source>
</evidence>
<dbReference type="RefSeq" id="WP_296938692.1">
    <property type="nucleotide sequence ID" value="NZ_LT599032.1"/>
</dbReference>